<feature type="domain" description="Farnesoic acid O-methyl transferase" evidence="1">
    <location>
        <begin position="10"/>
        <end position="138"/>
    </location>
</feature>
<dbReference type="Proteomes" id="UP001652680">
    <property type="component" value="Unassembled WGS sequence"/>
</dbReference>
<gene>
    <name evidence="2" type="primary">108044018</name>
</gene>
<name>A0ABM5JGK5_DRORH</name>
<evidence type="ECO:0000259" key="1">
    <source>
        <dbReference type="Pfam" id="PF12248"/>
    </source>
</evidence>
<dbReference type="InterPro" id="IPR006616">
    <property type="entry name" value="DM9_repeat"/>
</dbReference>
<evidence type="ECO:0000313" key="2">
    <source>
        <dbReference type="EnsemblMetazoa" id="XP_044317963.1"/>
    </source>
</evidence>
<proteinExistence type="predicted"/>
<dbReference type="EnsemblMetazoa" id="XM_044462028.1">
    <property type="protein sequence ID" value="XP_044317963.1"/>
    <property type="gene ID" value="LOC108044018"/>
</dbReference>
<protein>
    <recommendedName>
        <fullName evidence="1">Farnesoic acid O-methyl transferase domain-containing protein</fullName>
    </recommendedName>
</protein>
<dbReference type="SMART" id="SM00696">
    <property type="entry name" value="DM9"/>
    <property type="match status" value="2"/>
</dbReference>
<organism evidence="2 3">
    <name type="scientific">Drosophila rhopaloa</name>
    <name type="common">Fruit fly</name>
    <dbReference type="NCBI Taxonomy" id="1041015"/>
    <lineage>
        <taxon>Eukaryota</taxon>
        <taxon>Metazoa</taxon>
        <taxon>Ecdysozoa</taxon>
        <taxon>Arthropoda</taxon>
        <taxon>Hexapoda</taxon>
        <taxon>Insecta</taxon>
        <taxon>Pterygota</taxon>
        <taxon>Neoptera</taxon>
        <taxon>Endopterygota</taxon>
        <taxon>Diptera</taxon>
        <taxon>Brachycera</taxon>
        <taxon>Muscomorpha</taxon>
        <taxon>Ephydroidea</taxon>
        <taxon>Drosophilidae</taxon>
        <taxon>Drosophila</taxon>
        <taxon>Sophophora</taxon>
    </lineage>
</organism>
<feature type="domain" description="Farnesoic acid O-methyl transferase" evidence="1">
    <location>
        <begin position="144"/>
        <end position="272"/>
    </location>
</feature>
<dbReference type="PANTHER" id="PTHR36695">
    <property type="entry name" value="AGAP008648-PA"/>
    <property type="match status" value="1"/>
</dbReference>
<dbReference type="InterPro" id="IPR022041">
    <property type="entry name" value="Methyltransf_FA"/>
</dbReference>
<sequence>MPIEINTPDKLEYQFFPASGGLFTFKVRSPKDAHLALTPAPEDTGPIYEIFLGGWENTKSVIRKNRQKPEVAQVRTPGILNANEFRGFWVRWYDNVITVGREGTAAALLSYDAGSLFPVKFVGICTGWGASGSWQLDEINTPDKLEYQFFPASGGLFTFKVRSPKDAHLALTPAPEENGPIFEIFLGGWENTKSVIRKDRQKPEVAEVPTPGILDAGEFRGFWVRWYDNVITVGREGDAAAFLSYDAGSLFPVNFVGICTGWGASGSWQLDDSAPSAPAIGFAAPTGSGPGCWVAAANGEVPPNALEGGFDSSEQLYIARARHEGDLIPGKLHPSHGVTYVAYGGGEHGHGEYEVLCAAGGQWVAVDAGNIPPNAYPAGETAEGEPLFIGRATHDGTITVGKVQPSHGCCYIPYGGEELAYKEFEIYVAN</sequence>
<keyword evidence="3" id="KW-1185">Reference proteome</keyword>
<dbReference type="PANTHER" id="PTHR36695:SF12">
    <property type="entry name" value="AGAP008648-PA"/>
    <property type="match status" value="1"/>
</dbReference>
<dbReference type="Pfam" id="PF11901">
    <property type="entry name" value="DM9"/>
    <property type="match status" value="1"/>
</dbReference>
<evidence type="ECO:0000313" key="3">
    <source>
        <dbReference type="Proteomes" id="UP001652680"/>
    </source>
</evidence>
<accession>A0ABM5JGK5</accession>
<dbReference type="Pfam" id="PF12248">
    <property type="entry name" value="Methyltransf_FA"/>
    <property type="match status" value="2"/>
</dbReference>
<reference evidence="3" key="1">
    <citation type="journal article" date="2021" name="Elife">
        <title>Highly contiguous assemblies of 101 drosophilid genomes.</title>
        <authorList>
            <person name="Kim B.Y."/>
            <person name="Wang J.R."/>
            <person name="Miller D.E."/>
            <person name="Barmina O."/>
            <person name="Delaney E."/>
            <person name="Thompson A."/>
            <person name="Comeault A.A."/>
            <person name="Peede D."/>
            <person name="D'Agostino E.R."/>
            <person name="Pelaez J."/>
            <person name="Aguilar J.M."/>
            <person name="Haji D."/>
            <person name="Matsunaga T."/>
            <person name="Armstrong E.E."/>
            <person name="Zych M."/>
            <person name="Ogawa Y."/>
            <person name="Stamenkovic-Radak M."/>
            <person name="Jelic M."/>
            <person name="Veselinovic M.S."/>
            <person name="Tanaskovic M."/>
            <person name="Eric P."/>
            <person name="Gao J.J."/>
            <person name="Katoh T.K."/>
            <person name="Toda M.J."/>
            <person name="Watabe H."/>
            <person name="Watada M."/>
            <person name="Davis J.S."/>
            <person name="Moyle L.C."/>
            <person name="Manoli G."/>
            <person name="Bertolini E."/>
            <person name="Kostal V."/>
            <person name="Hawley R.S."/>
            <person name="Takahashi A."/>
            <person name="Jones C.D."/>
            <person name="Price D.K."/>
            <person name="Whiteman N."/>
            <person name="Kopp A."/>
            <person name="Matute D.R."/>
            <person name="Petrov D.A."/>
        </authorList>
    </citation>
    <scope>NUCLEOTIDE SEQUENCE [LARGE SCALE GENOMIC DNA]</scope>
</reference>
<reference evidence="2" key="2">
    <citation type="submission" date="2025-05" db="UniProtKB">
        <authorList>
            <consortium name="EnsemblMetazoa"/>
        </authorList>
    </citation>
    <scope>IDENTIFICATION</scope>
</reference>